<dbReference type="CDD" id="cd02440">
    <property type="entry name" value="AdoMet_MTases"/>
    <property type="match status" value="1"/>
</dbReference>
<dbReference type="InterPro" id="IPR029063">
    <property type="entry name" value="SAM-dependent_MTases_sf"/>
</dbReference>
<protein>
    <submittedName>
        <fullName evidence="1">DUF938 domain-containing protein</fullName>
    </submittedName>
</protein>
<dbReference type="PANTHER" id="PTHR20974:SF0">
    <property type="entry name" value="UPF0585 PROTEIN CG18661"/>
    <property type="match status" value="1"/>
</dbReference>
<reference evidence="1" key="1">
    <citation type="submission" date="2023-07" db="EMBL/GenBank/DDBJ databases">
        <title>Gilvimarinus algae sp. nov., isolated from the surface of Kelp.</title>
        <authorList>
            <person name="Sun Y.Y."/>
            <person name="Gong Y."/>
            <person name="Du Z.J."/>
        </authorList>
    </citation>
    <scope>NUCLEOTIDE SEQUENCE</scope>
    <source>
        <strain evidence="1">SDUM040014</strain>
    </source>
</reference>
<dbReference type="RefSeq" id="WP_302710792.1">
    <property type="nucleotide sequence ID" value="NZ_JAULRT010000027.1"/>
</dbReference>
<gene>
    <name evidence="1" type="ORF">QWI16_00705</name>
</gene>
<dbReference type="Pfam" id="PF06080">
    <property type="entry name" value="DUF938"/>
    <property type="match status" value="1"/>
</dbReference>
<name>A0ABT8T961_9GAMM</name>
<accession>A0ABT8T961</accession>
<dbReference type="PANTHER" id="PTHR20974">
    <property type="entry name" value="UPF0585 PROTEIN CG18661"/>
    <property type="match status" value="1"/>
</dbReference>
<evidence type="ECO:0000313" key="1">
    <source>
        <dbReference type="EMBL" id="MDO3380669.1"/>
    </source>
</evidence>
<evidence type="ECO:0000313" key="2">
    <source>
        <dbReference type="Proteomes" id="UP001168380"/>
    </source>
</evidence>
<keyword evidence="2" id="KW-1185">Reference proteome</keyword>
<dbReference type="EMBL" id="JAULRT010000027">
    <property type="protein sequence ID" value="MDO3380669.1"/>
    <property type="molecule type" value="Genomic_DNA"/>
</dbReference>
<organism evidence="1 2">
    <name type="scientific">Gilvimarinus algae</name>
    <dbReference type="NCBI Taxonomy" id="3058037"/>
    <lineage>
        <taxon>Bacteria</taxon>
        <taxon>Pseudomonadati</taxon>
        <taxon>Pseudomonadota</taxon>
        <taxon>Gammaproteobacteria</taxon>
        <taxon>Cellvibrionales</taxon>
        <taxon>Cellvibrionaceae</taxon>
        <taxon>Gilvimarinus</taxon>
    </lineage>
</organism>
<dbReference type="SUPFAM" id="SSF53335">
    <property type="entry name" value="S-adenosyl-L-methionine-dependent methyltransferases"/>
    <property type="match status" value="1"/>
</dbReference>
<sequence length="202" mass="22516">MSLRSMSLPFSQACENNKAPILDALKSAFSSRTRVLEIGSGTGQHAVHFAEHLPHLIWQTSDLQGNHSGINGWIDSAPQANLLRPVVLDLSAPQWPGEFDAVFSANTAHIVSWPLVETLFAQVDEHLPHGGLFALYGPFNLNGQYTSESNAAFDQMLRERDPLSGIRNIEDLQTLAARHQLRLQDDYPMPANNRLLLWVKDR</sequence>
<dbReference type="Gene3D" id="3.40.50.150">
    <property type="entry name" value="Vaccinia Virus protein VP39"/>
    <property type="match status" value="1"/>
</dbReference>
<proteinExistence type="predicted"/>
<comment type="caution">
    <text evidence="1">The sequence shown here is derived from an EMBL/GenBank/DDBJ whole genome shotgun (WGS) entry which is preliminary data.</text>
</comment>
<dbReference type="Proteomes" id="UP001168380">
    <property type="component" value="Unassembled WGS sequence"/>
</dbReference>
<dbReference type="InterPro" id="IPR010342">
    <property type="entry name" value="DUF938"/>
</dbReference>